<dbReference type="GO" id="GO:0008726">
    <property type="term" value="F:alkanesulfonate monooxygenase activity"/>
    <property type="evidence" value="ECO:0007669"/>
    <property type="project" value="TreeGrafter"/>
</dbReference>
<dbReference type="NCBIfam" id="TIGR03619">
    <property type="entry name" value="F420_Rv2161c"/>
    <property type="match status" value="1"/>
</dbReference>
<evidence type="ECO:0000313" key="6">
    <source>
        <dbReference type="EMBL" id="NYH95513.1"/>
    </source>
</evidence>
<reference evidence="6 7" key="1">
    <citation type="submission" date="2020-07" db="EMBL/GenBank/DDBJ databases">
        <title>Genomic Encyclopedia of Type Strains, Phase IV (KMG-IV): sequencing the most valuable type-strain genomes for metagenomic binning, comparative biology and taxonomic classification.</title>
        <authorList>
            <person name="Goeker M."/>
        </authorList>
    </citation>
    <scope>NUCLEOTIDE SEQUENCE [LARGE SCALE GENOMIC DNA]</scope>
    <source>
        <strain evidence="6 7">DSM 29043</strain>
    </source>
</reference>
<evidence type="ECO:0000313" key="7">
    <source>
        <dbReference type="Proteomes" id="UP000522081"/>
    </source>
</evidence>
<dbReference type="InterPro" id="IPR011251">
    <property type="entry name" value="Luciferase-like_dom"/>
</dbReference>
<dbReference type="SUPFAM" id="SSF51679">
    <property type="entry name" value="Bacterial luciferase-like"/>
    <property type="match status" value="1"/>
</dbReference>
<keyword evidence="3" id="KW-0560">Oxidoreductase</keyword>
<name>A0A7Y9XYB2_9SPHN</name>
<dbReference type="PANTHER" id="PTHR42847:SF4">
    <property type="entry name" value="ALKANESULFONATE MONOOXYGENASE-RELATED"/>
    <property type="match status" value="1"/>
</dbReference>
<proteinExistence type="predicted"/>
<dbReference type="InterPro" id="IPR036661">
    <property type="entry name" value="Luciferase-like_sf"/>
</dbReference>
<dbReference type="Pfam" id="PF00296">
    <property type="entry name" value="Bac_luciferase"/>
    <property type="match status" value="1"/>
</dbReference>
<dbReference type="EMBL" id="JACBZF010000002">
    <property type="protein sequence ID" value="NYH95513.1"/>
    <property type="molecule type" value="Genomic_DNA"/>
</dbReference>
<keyword evidence="7" id="KW-1185">Reference proteome</keyword>
<dbReference type="Gene3D" id="3.20.20.30">
    <property type="entry name" value="Luciferase-like domain"/>
    <property type="match status" value="1"/>
</dbReference>
<accession>A0A7Y9XYB2</accession>
<evidence type="ECO:0000256" key="3">
    <source>
        <dbReference type="ARBA" id="ARBA00023002"/>
    </source>
</evidence>
<gene>
    <name evidence="6" type="ORF">FHS75_001832</name>
</gene>
<dbReference type="Proteomes" id="UP000522081">
    <property type="component" value="Unassembled WGS sequence"/>
</dbReference>
<keyword evidence="2" id="KW-0288">FMN</keyword>
<dbReference type="GO" id="GO:0046306">
    <property type="term" value="P:alkanesulfonate catabolic process"/>
    <property type="evidence" value="ECO:0007669"/>
    <property type="project" value="TreeGrafter"/>
</dbReference>
<evidence type="ECO:0000259" key="5">
    <source>
        <dbReference type="Pfam" id="PF00296"/>
    </source>
</evidence>
<dbReference type="InterPro" id="IPR050172">
    <property type="entry name" value="SsuD_RutA_monooxygenase"/>
</dbReference>
<evidence type="ECO:0000256" key="1">
    <source>
        <dbReference type="ARBA" id="ARBA00022630"/>
    </source>
</evidence>
<feature type="domain" description="Luciferase-like" evidence="5">
    <location>
        <begin position="35"/>
        <end position="261"/>
    </location>
</feature>
<keyword evidence="4" id="KW-0503">Monooxygenase</keyword>
<protein>
    <submittedName>
        <fullName evidence="6">Putative F420-dependent oxidoreductase</fullName>
    </submittedName>
</protein>
<evidence type="ECO:0000256" key="4">
    <source>
        <dbReference type="ARBA" id="ARBA00023033"/>
    </source>
</evidence>
<dbReference type="PANTHER" id="PTHR42847">
    <property type="entry name" value="ALKANESULFONATE MONOOXYGENASE"/>
    <property type="match status" value="1"/>
</dbReference>
<organism evidence="6 7">
    <name type="scientific">Novosphingobium marinum</name>
    <dbReference type="NCBI Taxonomy" id="1514948"/>
    <lineage>
        <taxon>Bacteria</taxon>
        <taxon>Pseudomonadati</taxon>
        <taxon>Pseudomonadota</taxon>
        <taxon>Alphaproteobacteria</taxon>
        <taxon>Sphingomonadales</taxon>
        <taxon>Sphingomonadaceae</taxon>
        <taxon>Novosphingobium</taxon>
    </lineage>
</organism>
<comment type="caution">
    <text evidence="6">The sequence shown here is derived from an EMBL/GenBank/DDBJ whole genome shotgun (WGS) entry which is preliminary data.</text>
</comment>
<dbReference type="AlphaFoldDB" id="A0A7Y9XYB2"/>
<keyword evidence="1" id="KW-0285">Flavoprotein</keyword>
<evidence type="ECO:0000256" key="2">
    <source>
        <dbReference type="ARBA" id="ARBA00022643"/>
    </source>
</evidence>
<dbReference type="RefSeq" id="WP_179407354.1">
    <property type="nucleotide sequence ID" value="NZ_BMGF01000002.1"/>
</dbReference>
<sequence length="308" mass="34499">MPSNPPPEDKRHLSHDRSSRRFSMKFGVALFPLRVEQMKELVPAAEEMGFDSVWLGEHVVTPLKHDSKFPYSPEAGKDSHDAFHANLPFYDPYAALGYLAAITSTMKLAVSISIVPLHDPFHLARSAMTLDLFSNGRFMFGAGSGWLKEEFDIMGRDFKTRGKRLDETLDVMVSLFNEEVTTYDGETLKIPPVAMSPKPASRPNPPFFFGGHAKVALRRAAHRGSGWLANEMPPEEMVEAVKTLQELRNDAGRSDIPFEVSNGLIGDVDADMVKRYEDAGCDRLVVRPWLRGRDALKNLTELADRLLK</sequence>
<dbReference type="InterPro" id="IPR019921">
    <property type="entry name" value="Lucif-like_OxRdtase_Rv2161c"/>
</dbReference>